<dbReference type="Proteomes" id="UP001472677">
    <property type="component" value="Unassembled WGS sequence"/>
</dbReference>
<keyword evidence="2" id="KW-1185">Reference proteome</keyword>
<evidence type="ECO:0000313" key="1">
    <source>
        <dbReference type="EMBL" id="KAK8486738.1"/>
    </source>
</evidence>
<protein>
    <recommendedName>
        <fullName evidence="3">Protein FAR1-RELATED SEQUENCE</fullName>
    </recommendedName>
</protein>
<organism evidence="1 2">
    <name type="scientific">Hibiscus sabdariffa</name>
    <name type="common">roselle</name>
    <dbReference type="NCBI Taxonomy" id="183260"/>
    <lineage>
        <taxon>Eukaryota</taxon>
        <taxon>Viridiplantae</taxon>
        <taxon>Streptophyta</taxon>
        <taxon>Embryophyta</taxon>
        <taxon>Tracheophyta</taxon>
        <taxon>Spermatophyta</taxon>
        <taxon>Magnoliopsida</taxon>
        <taxon>eudicotyledons</taxon>
        <taxon>Gunneridae</taxon>
        <taxon>Pentapetalae</taxon>
        <taxon>rosids</taxon>
        <taxon>malvids</taxon>
        <taxon>Malvales</taxon>
        <taxon>Malvaceae</taxon>
        <taxon>Malvoideae</taxon>
        <taxon>Hibiscus</taxon>
    </lineage>
</organism>
<evidence type="ECO:0000313" key="2">
    <source>
        <dbReference type="Proteomes" id="UP001472677"/>
    </source>
</evidence>
<reference evidence="1 2" key="1">
    <citation type="journal article" date="2024" name="G3 (Bethesda)">
        <title>Genome assembly of Hibiscus sabdariffa L. provides insights into metabolisms of medicinal natural products.</title>
        <authorList>
            <person name="Kim T."/>
        </authorList>
    </citation>
    <scope>NUCLEOTIDE SEQUENCE [LARGE SCALE GENOMIC DNA]</scope>
    <source>
        <strain evidence="1">TK-2024</strain>
        <tissue evidence="1">Old leaves</tissue>
    </source>
</reference>
<dbReference type="EMBL" id="JBBPBM010001150">
    <property type="protein sequence ID" value="KAK8486738.1"/>
    <property type="molecule type" value="Genomic_DNA"/>
</dbReference>
<name>A0ABR2A1P0_9ROSI</name>
<accession>A0ABR2A1P0</accession>
<proteinExistence type="predicted"/>
<evidence type="ECO:0008006" key="3">
    <source>
        <dbReference type="Google" id="ProtNLM"/>
    </source>
</evidence>
<comment type="caution">
    <text evidence="1">The sequence shown here is derived from an EMBL/GenBank/DDBJ whole genome shotgun (WGS) entry which is preliminary data.</text>
</comment>
<gene>
    <name evidence="1" type="ORF">V6N12_041734</name>
</gene>
<sequence>MLNAPMLVDLSSYENVDPLEADVGRRRKNLTAVSKLFSAYQNIDFLEDETVYTFLWLMQTWFIAMGERAPQVMLTDQNNAI</sequence>